<dbReference type="Gene3D" id="3.90.70.200">
    <property type="entry name" value="Plus-3 domain"/>
    <property type="match status" value="1"/>
</dbReference>
<dbReference type="EMBL" id="CP064814">
    <property type="protein sequence ID" value="QPG75784.1"/>
    <property type="molecule type" value="Genomic_DNA"/>
</dbReference>
<keyword evidence="8" id="KW-1185">Reference proteome</keyword>
<dbReference type="PROSITE" id="PS51360">
    <property type="entry name" value="PLUS3"/>
    <property type="match status" value="1"/>
</dbReference>
<comment type="subcellular location">
    <subcellularLocation>
        <location evidence="1">Nucleus</location>
    </subcellularLocation>
</comment>
<feature type="region of interest" description="Disordered" evidence="5">
    <location>
        <begin position="453"/>
        <end position="487"/>
    </location>
</feature>
<dbReference type="RefSeq" id="XP_038779349.1">
    <property type="nucleotide sequence ID" value="XM_038923421.1"/>
</dbReference>
<evidence type="ECO:0000313" key="8">
    <source>
        <dbReference type="Proteomes" id="UP000662931"/>
    </source>
</evidence>
<gene>
    <name evidence="7" type="ORF">FOA43_003145</name>
</gene>
<dbReference type="SMART" id="SM00719">
    <property type="entry name" value="Plus3"/>
    <property type="match status" value="1"/>
</dbReference>
<feature type="region of interest" description="Disordered" evidence="5">
    <location>
        <begin position="107"/>
        <end position="209"/>
    </location>
</feature>
<evidence type="ECO:0000256" key="1">
    <source>
        <dbReference type="ARBA" id="ARBA00004123"/>
    </source>
</evidence>
<feature type="compositionally biased region" description="Acidic residues" evidence="5">
    <location>
        <begin position="44"/>
        <end position="56"/>
    </location>
</feature>
<dbReference type="PANTHER" id="PTHR13115">
    <property type="entry name" value="RNA POLYMERASE-ASSOCIATED PROTEIN RTF1 HOMOLOG"/>
    <property type="match status" value="1"/>
</dbReference>
<dbReference type="Proteomes" id="UP000662931">
    <property type="component" value="Chromosome 3"/>
</dbReference>
<evidence type="ECO:0000256" key="4">
    <source>
        <dbReference type="ARBA" id="ARBA00023242"/>
    </source>
</evidence>
<evidence type="ECO:0000256" key="5">
    <source>
        <dbReference type="SAM" id="MobiDB-lite"/>
    </source>
</evidence>
<dbReference type="AlphaFoldDB" id="A0A875S9S1"/>
<keyword evidence="4" id="KW-0539">Nucleus</keyword>
<name>A0A875S9S1_EENNA</name>
<evidence type="ECO:0000256" key="3">
    <source>
        <dbReference type="ARBA" id="ARBA00023163"/>
    </source>
</evidence>
<dbReference type="Pfam" id="PF03126">
    <property type="entry name" value="Plus-3"/>
    <property type="match status" value="1"/>
</dbReference>
<organism evidence="7 8">
    <name type="scientific">Eeniella nana</name>
    <name type="common">Yeast</name>
    <name type="synonym">Brettanomyces nanus</name>
    <dbReference type="NCBI Taxonomy" id="13502"/>
    <lineage>
        <taxon>Eukaryota</taxon>
        <taxon>Fungi</taxon>
        <taxon>Dikarya</taxon>
        <taxon>Ascomycota</taxon>
        <taxon>Saccharomycotina</taxon>
        <taxon>Pichiomycetes</taxon>
        <taxon>Pichiales</taxon>
        <taxon>Pichiaceae</taxon>
        <taxon>Brettanomyces</taxon>
    </lineage>
</organism>
<accession>A0A875S9S1</accession>
<feature type="compositionally biased region" description="Basic and acidic residues" evidence="5">
    <location>
        <begin position="473"/>
        <end position="487"/>
    </location>
</feature>
<dbReference type="GO" id="GO:1990269">
    <property type="term" value="F:RNA polymerase II C-terminal domain phosphoserine binding"/>
    <property type="evidence" value="ECO:0007669"/>
    <property type="project" value="TreeGrafter"/>
</dbReference>
<reference evidence="7" key="1">
    <citation type="submission" date="2020-10" db="EMBL/GenBank/DDBJ databases">
        <authorList>
            <person name="Roach M.J.R."/>
        </authorList>
    </citation>
    <scope>NUCLEOTIDE SEQUENCE</scope>
    <source>
        <strain evidence="7">CBS 1945</strain>
    </source>
</reference>
<dbReference type="GO" id="GO:0003677">
    <property type="term" value="F:DNA binding"/>
    <property type="evidence" value="ECO:0007669"/>
    <property type="project" value="InterPro"/>
</dbReference>
<evidence type="ECO:0000256" key="2">
    <source>
        <dbReference type="ARBA" id="ARBA00023015"/>
    </source>
</evidence>
<dbReference type="GeneID" id="62196546"/>
<feature type="compositionally biased region" description="Basic and acidic residues" evidence="5">
    <location>
        <begin position="57"/>
        <end position="74"/>
    </location>
</feature>
<sequence>MSDSDDELMALAGLESDERSNKEDDEYEPQISTSRRSSKRHIEEEEEDDVEADEGEKDPYPLDGKFKDEEDRSKLLSMDEVSREQILYDRMQEKETLRERRYLALRARQSKAESSAMEHTGSKTKKLKTSKLSELKRQREKKNRRRSKGNEDYDEDEENLDDLVEDDDEDDRDLDELAGYGDEDEAYYSDEYEPSAGKTKGSKSGSSWGGYDDKYQREAKLDDLNKKVRFSRTVLDRFMYREEFDNVVSGSYVRLNIGLSRETGKPEYRMAKVEQVKRDRKPYPLYGRACNTYLLVSQGDSKKVIDIACISDFPFTAEEFDNYKKRLENSEVEVPSLGEVEEKFNELRAMSTRKLTDEDINKMVARKQELVGSMDSASRVRRLAGLREELQAALERVELDNVQELTKQIEELTKLKEKTGASTKMSEINLRNKRTTQVLIKRAQRKKAELEKMQSKAVKEDPNDPFSKLALAEAKRQQAEEDEVDRRELDPIETIKATAVGCKYRREGVESVIKDIPFEIELEL</sequence>
<evidence type="ECO:0000259" key="6">
    <source>
        <dbReference type="PROSITE" id="PS51360"/>
    </source>
</evidence>
<feature type="region of interest" description="Disordered" evidence="5">
    <location>
        <begin position="1"/>
        <end position="94"/>
    </location>
</feature>
<dbReference type="GO" id="GO:0016593">
    <property type="term" value="C:Cdc73/Paf1 complex"/>
    <property type="evidence" value="ECO:0007669"/>
    <property type="project" value="TreeGrafter"/>
</dbReference>
<proteinExistence type="predicted"/>
<dbReference type="InterPro" id="IPR004343">
    <property type="entry name" value="Plus-3_dom"/>
</dbReference>
<dbReference type="InterPro" id="IPR036128">
    <property type="entry name" value="Plus3-like_sf"/>
</dbReference>
<dbReference type="PANTHER" id="PTHR13115:SF8">
    <property type="entry name" value="RNA POLYMERASE-ASSOCIATED PROTEIN RTF1 HOMOLOG"/>
    <property type="match status" value="1"/>
</dbReference>
<feature type="compositionally biased region" description="Basic and acidic residues" evidence="5">
    <location>
        <begin position="453"/>
        <end position="462"/>
    </location>
</feature>
<protein>
    <recommendedName>
        <fullName evidence="6">Plus3 domain-containing protein</fullName>
    </recommendedName>
</protein>
<evidence type="ECO:0000313" key="7">
    <source>
        <dbReference type="EMBL" id="QPG75784.1"/>
    </source>
</evidence>
<dbReference type="OrthoDB" id="166375at2759"/>
<keyword evidence="2" id="KW-0805">Transcription regulation</keyword>
<feature type="compositionally biased region" description="Basic and acidic residues" evidence="5">
    <location>
        <begin position="80"/>
        <end position="94"/>
    </location>
</feature>
<dbReference type="KEGG" id="bnn:FOA43_003145"/>
<keyword evidence="3" id="KW-0804">Transcription</keyword>
<dbReference type="SUPFAM" id="SSF159042">
    <property type="entry name" value="Plus3-like"/>
    <property type="match status" value="1"/>
</dbReference>
<feature type="domain" description="Plus3" evidence="6">
    <location>
        <begin position="219"/>
        <end position="352"/>
    </location>
</feature>
<feature type="compositionally biased region" description="Acidic residues" evidence="5">
    <location>
        <begin position="152"/>
        <end position="193"/>
    </location>
</feature>
<feature type="compositionally biased region" description="Low complexity" evidence="5">
    <location>
        <begin position="194"/>
        <end position="209"/>
    </location>
</feature>
<feature type="compositionally biased region" description="Basic residues" evidence="5">
    <location>
        <begin position="138"/>
        <end position="147"/>
    </location>
</feature>